<evidence type="ECO:0000256" key="5">
    <source>
        <dbReference type="ARBA" id="ARBA00023136"/>
    </source>
</evidence>
<evidence type="ECO:0000256" key="1">
    <source>
        <dbReference type="ARBA" id="ARBA00004651"/>
    </source>
</evidence>
<dbReference type="PANTHER" id="PTHR35007">
    <property type="entry name" value="INTEGRAL MEMBRANE PROTEIN-RELATED"/>
    <property type="match status" value="1"/>
</dbReference>
<dbReference type="AlphaFoldDB" id="A0A5C8URU1"/>
<dbReference type="Pfam" id="PF00482">
    <property type="entry name" value="T2SSF"/>
    <property type="match status" value="1"/>
</dbReference>
<evidence type="ECO:0000259" key="7">
    <source>
        <dbReference type="Pfam" id="PF00482"/>
    </source>
</evidence>
<dbReference type="EMBL" id="VRMG01000005">
    <property type="protein sequence ID" value="TXN31301.1"/>
    <property type="molecule type" value="Genomic_DNA"/>
</dbReference>
<proteinExistence type="predicted"/>
<keyword evidence="4 6" id="KW-1133">Transmembrane helix</keyword>
<dbReference type="Proteomes" id="UP000321379">
    <property type="component" value="Unassembled WGS sequence"/>
</dbReference>
<feature type="transmembrane region" description="Helical" evidence="6">
    <location>
        <begin position="285"/>
        <end position="311"/>
    </location>
</feature>
<evidence type="ECO:0000256" key="6">
    <source>
        <dbReference type="SAM" id="Phobius"/>
    </source>
</evidence>
<dbReference type="InterPro" id="IPR018076">
    <property type="entry name" value="T2SS_GspF_dom"/>
</dbReference>
<comment type="subcellular location">
    <subcellularLocation>
        <location evidence="1">Cell membrane</location>
        <topology evidence="1">Multi-pass membrane protein</topology>
    </subcellularLocation>
</comment>
<evidence type="ECO:0000256" key="3">
    <source>
        <dbReference type="ARBA" id="ARBA00022692"/>
    </source>
</evidence>
<gene>
    <name evidence="8" type="ORF">FVP33_06965</name>
</gene>
<feature type="transmembrane region" description="Helical" evidence="6">
    <location>
        <begin position="113"/>
        <end position="133"/>
    </location>
</feature>
<feature type="transmembrane region" description="Helical" evidence="6">
    <location>
        <begin position="139"/>
        <end position="160"/>
    </location>
</feature>
<keyword evidence="3 6" id="KW-0812">Transmembrane</keyword>
<accession>A0A5C8URU1</accession>
<evidence type="ECO:0000313" key="9">
    <source>
        <dbReference type="Proteomes" id="UP000321379"/>
    </source>
</evidence>
<sequence length="315" mass="32927">MVQLTSLGGWAVLAGTALGVGLWSLVSLVPRLGRPRLADRVAPYLVDVAPGARELLGRRSADPLPVFWALLAPIAAGARRALGSLVGGSVTIQLRLRQSGSGLSVEAFRSRELGWALGGAVAGVFAALAIGRAQSPPAVVYAIIVVGSAIGGVLLRDFLLQRAARLRLQRLSSELPTVLEFLTLSLSAGEGILDAIRRVARVSHGELAAEFGAVVAAVNTGLPLGESLAALAEGVRLPALTRCVEQITGALDRGTPLSEVLRAQAQDSRDEAKRELLEVAGKKEVAMLVPLVFLILPVTIVFAIFPGIFVLQLGR</sequence>
<dbReference type="PANTHER" id="PTHR35007:SF4">
    <property type="entry name" value="CONSERVED TRANSMEMBRANE PROTEIN-RELATED"/>
    <property type="match status" value="1"/>
</dbReference>
<organism evidence="8 9">
    <name type="scientific">Lacisediminihabitans profunda</name>
    <dbReference type="NCBI Taxonomy" id="2594790"/>
    <lineage>
        <taxon>Bacteria</taxon>
        <taxon>Bacillati</taxon>
        <taxon>Actinomycetota</taxon>
        <taxon>Actinomycetes</taxon>
        <taxon>Micrococcales</taxon>
        <taxon>Microbacteriaceae</taxon>
        <taxon>Lacisediminihabitans</taxon>
    </lineage>
</organism>
<protein>
    <submittedName>
        <fullName evidence="8">Pilus assembly protein</fullName>
    </submittedName>
</protein>
<dbReference type="GO" id="GO:0005886">
    <property type="term" value="C:plasma membrane"/>
    <property type="evidence" value="ECO:0007669"/>
    <property type="project" value="UniProtKB-SubCell"/>
</dbReference>
<dbReference type="RefSeq" id="WP_147782887.1">
    <property type="nucleotide sequence ID" value="NZ_VRMG01000005.1"/>
</dbReference>
<evidence type="ECO:0000256" key="4">
    <source>
        <dbReference type="ARBA" id="ARBA00022989"/>
    </source>
</evidence>
<evidence type="ECO:0000313" key="8">
    <source>
        <dbReference type="EMBL" id="TXN31301.1"/>
    </source>
</evidence>
<keyword evidence="9" id="KW-1185">Reference proteome</keyword>
<comment type="caution">
    <text evidence="8">The sequence shown here is derived from an EMBL/GenBank/DDBJ whole genome shotgun (WGS) entry which is preliminary data.</text>
</comment>
<reference evidence="8 9" key="1">
    <citation type="submission" date="2019-08" db="EMBL/GenBank/DDBJ databases">
        <title>Bacterial whole genome sequence for Glaciihabitans sp. CHu50b-6-2.</title>
        <authorList>
            <person name="Jin L."/>
        </authorList>
    </citation>
    <scope>NUCLEOTIDE SEQUENCE [LARGE SCALE GENOMIC DNA]</scope>
    <source>
        <strain evidence="8 9">CHu50b-6-2</strain>
    </source>
</reference>
<keyword evidence="2" id="KW-1003">Cell membrane</keyword>
<evidence type="ECO:0000256" key="2">
    <source>
        <dbReference type="ARBA" id="ARBA00022475"/>
    </source>
</evidence>
<name>A0A5C8URU1_9MICO</name>
<keyword evidence="5 6" id="KW-0472">Membrane</keyword>
<feature type="domain" description="Type II secretion system protein GspF" evidence="7">
    <location>
        <begin position="180"/>
        <end position="303"/>
    </location>
</feature>